<dbReference type="AlphaFoldDB" id="A0A502EB72"/>
<dbReference type="OrthoDB" id="3267770at2"/>
<dbReference type="RefSeq" id="WP_140690497.1">
    <property type="nucleotide sequence ID" value="NZ_RCZG01000004.1"/>
</dbReference>
<evidence type="ECO:0000313" key="3">
    <source>
        <dbReference type="Proteomes" id="UP000320095"/>
    </source>
</evidence>
<reference evidence="2 3" key="1">
    <citation type="journal article" date="2019" name="Environ. Microbiol.">
        <title>Species interactions and distinct microbial communities in high Arctic permafrost affected cryosols are associated with the CH4 and CO2 gas fluxes.</title>
        <authorList>
            <person name="Altshuler I."/>
            <person name="Hamel J."/>
            <person name="Turney S."/>
            <person name="Magnuson E."/>
            <person name="Levesque R."/>
            <person name="Greer C."/>
            <person name="Whyte L.G."/>
        </authorList>
    </citation>
    <scope>NUCLEOTIDE SEQUENCE [LARGE SCALE GENOMIC DNA]</scope>
    <source>
        <strain evidence="2 3">S5.20</strain>
    </source>
</reference>
<gene>
    <name evidence="2" type="ORF">EAH80_11275</name>
</gene>
<evidence type="ECO:0000256" key="1">
    <source>
        <dbReference type="SAM" id="MobiDB-lite"/>
    </source>
</evidence>
<evidence type="ECO:0000313" key="2">
    <source>
        <dbReference type="EMBL" id="TPG34182.1"/>
    </source>
</evidence>
<accession>A0A502EB72</accession>
<dbReference type="EMBL" id="RCZG01000004">
    <property type="protein sequence ID" value="TPG34182.1"/>
    <property type="molecule type" value="Genomic_DNA"/>
</dbReference>
<proteinExistence type="predicted"/>
<feature type="region of interest" description="Disordered" evidence="1">
    <location>
        <begin position="522"/>
        <end position="566"/>
    </location>
</feature>
<name>A0A502EB72_9MYCO</name>
<feature type="region of interest" description="Disordered" evidence="1">
    <location>
        <begin position="480"/>
        <end position="510"/>
    </location>
</feature>
<feature type="compositionally biased region" description="Basic residues" evidence="1">
    <location>
        <begin position="491"/>
        <end position="506"/>
    </location>
</feature>
<dbReference type="Proteomes" id="UP000320095">
    <property type="component" value="Unassembled WGS sequence"/>
</dbReference>
<protein>
    <submittedName>
        <fullName evidence="2">Uncharacterized protein</fullName>
    </submittedName>
</protein>
<keyword evidence="3" id="KW-1185">Reference proteome</keyword>
<organism evidence="2 3">
    <name type="scientific">Mycolicibacterium hodleri</name>
    <dbReference type="NCBI Taxonomy" id="49897"/>
    <lineage>
        <taxon>Bacteria</taxon>
        <taxon>Bacillati</taxon>
        <taxon>Actinomycetota</taxon>
        <taxon>Actinomycetes</taxon>
        <taxon>Mycobacteriales</taxon>
        <taxon>Mycobacteriaceae</taxon>
        <taxon>Mycolicibacterium</taxon>
    </lineage>
</organism>
<sequence length="663" mass="71808">MNALQRFSEPYSATGGLAAIGVLNQLGRPDAEALEVLVREAVQNCWDAKRPDSPGIRVEIGRSTLDAENAARLKDTVLVDPPPALPLAEEVRGGMQTLYVADFGTHGLAGPTRADRPGEPRDFVDFVRNIGQPPDKDFGGGSFGYGKAAFYIASAAKTVVVDTLCEVAPGEYERRLLGCALGGTFDLGGVPYTGRHWWGRISDGTPEPVTGDEADRIADHLGLPPRVGSDGRGTTVLVVAPSVSIETVDGVDSTMEFIAESIAWNFWPRMIDTPGGARRTMEFSLLDNGKSIRIPNPRTHQRLRGFVEAMDRLRQEPGEDLDDLSMDCEIRSLRPVRRLGRLTIQKGPVAPADLPDRPLPRGARITSAGVHHVALMRTPELVVTYLAGATPATGRLGYSGVFKCGLDADDMFKAAEPPTHDEWVYRSVHDKQLRSFVKIALERVQSQCRLAAGYDASIRQLTESDAIPLGEFADALAALMPGQDGPGARRPASHRVTKSRTRRRSPARRDIDVITDDVWVDAPQAGDVVGPNEKGQSDTPGRDRIVAPRPLPPPQTRSGGDPVPVISADGSPVIAYPFELRTKGNRVCLSAAVEVMTNDGAFVESEPPVGYVPPAVHSWVDPLGSRHLTSEVVVGPEGVDGKWLVEIELRDEMMRVDLTVERR</sequence>
<comment type="caution">
    <text evidence="2">The sequence shown here is derived from an EMBL/GenBank/DDBJ whole genome shotgun (WGS) entry which is preliminary data.</text>
</comment>